<accession>A0AA48P944</accession>
<feature type="transmembrane region" description="Helical" evidence="2">
    <location>
        <begin position="194"/>
        <end position="213"/>
    </location>
</feature>
<evidence type="ECO:0000313" key="3">
    <source>
        <dbReference type="EMBL" id="DBA11771.1"/>
    </source>
</evidence>
<evidence type="ECO:0000256" key="1">
    <source>
        <dbReference type="SAM" id="MobiDB-lite"/>
    </source>
</evidence>
<proteinExistence type="predicted"/>
<sequence length="436" mass="49327">MMKHFKLRLETQVKNAPETEVIESNTGDEPIRESTDPEGYEIPVTDRGEPETSTQYENATTAEDNPAYVEDETLSWGSDFDDEEESIYEDITYPIHGPDAPLIPPTVKSRRQDDKSQRGTQKPLPQLPEPIYDKIGYDKYWLNQKIRETKKWLIILPMRVIVCIIFLTTLALLYKPYTEQCEPQNSFSEFSLVILSYIILQNLLDTLLAGLSVKAMKKVLASDVFDQIDAMKALKPSKEQEHMITRGTTTYADTDYKALHDTAVMGQKVGTYMKYAHHIAGSFGSEGASAIISRGQVKDAMSVLRERAGKFEGELKNVKLPNLPKTRITNEYIHPNEQLGRSLIGFGGKFLITLNIIPVLSILFFIVVGTDTMTDLHQDGSGKIPTVCKTTIAINWIVVIGIFILNTIRFIPVFFRVIKSANKPRTYIHTTHEVQY</sequence>
<evidence type="ECO:0000256" key="2">
    <source>
        <dbReference type="SAM" id="Phobius"/>
    </source>
</evidence>
<feature type="region of interest" description="Disordered" evidence="1">
    <location>
        <begin position="9"/>
        <end position="69"/>
    </location>
</feature>
<name>A0AA48P944_9VIRU</name>
<protein>
    <submittedName>
        <fullName evidence="3">ORF70</fullName>
    </submittedName>
</protein>
<keyword evidence="2" id="KW-0812">Transmembrane</keyword>
<reference evidence="3" key="2">
    <citation type="submission" date="2023-01" db="EMBL/GenBank/DDBJ databases">
        <authorList>
            <person name="Rosani U."/>
            <person name="Delmont T.O."/>
            <person name="Gaia M."/>
            <person name="Krupovic M."/>
        </authorList>
    </citation>
    <scope>NUCLEOTIDE SEQUENCE</scope>
    <source>
        <strain evidence="3">MalacoHV1/China/2018</strain>
    </source>
</reference>
<feature type="region of interest" description="Disordered" evidence="1">
    <location>
        <begin position="94"/>
        <end position="127"/>
    </location>
</feature>
<keyword evidence="2" id="KW-1133">Transmembrane helix</keyword>
<keyword evidence="2" id="KW-0472">Membrane</keyword>
<dbReference type="EMBL" id="BK063093">
    <property type="protein sequence ID" value="DBA11771.1"/>
    <property type="molecule type" value="Genomic_DNA"/>
</dbReference>
<feature type="transmembrane region" description="Helical" evidence="2">
    <location>
        <begin position="390"/>
        <end position="415"/>
    </location>
</feature>
<feature type="compositionally biased region" description="Polar residues" evidence="1">
    <location>
        <begin position="51"/>
        <end position="63"/>
    </location>
</feature>
<reference evidence="3" key="1">
    <citation type="journal article" date="2023" name="Front. Mar. Sci.">
        <title>Tracing the invertebrate herpesviruses in the global sequence datasets.</title>
        <authorList>
            <person name="Rosani U."/>
            <person name="Gaia M."/>
            <person name="Delmont T.O."/>
            <person name="Krupovic M."/>
        </authorList>
    </citation>
    <scope>NUCLEOTIDE SEQUENCE</scope>
    <source>
        <strain evidence="3">MalacoHV1/China/2018</strain>
    </source>
</reference>
<feature type="transmembrane region" description="Helical" evidence="2">
    <location>
        <begin position="350"/>
        <end position="370"/>
    </location>
</feature>
<organism evidence="3">
    <name type="scientific">Malaco herpesvirus 1</name>
    <dbReference type="NCBI Taxonomy" id="3031797"/>
    <lineage>
        <taxon>Viruses</taxon>
        <taxon>Duplodnaviria</taxon>
        <taxon>Heunggongvirae</taxon>
        <taxon>Peploviricota</taxon>
        <taxon>Herviviricetes</taxon>
        <taxon>Herpesvirales</taxon>
        <taxon>Malacoherpesviridae</taxon>
    </lineage>
</organism>
<feature type="transmembrane region" description="Helical" evidence="2">
    <location>
        <begin position="152"/>
        <end position="174"/>
    </location>
</feature>